<proteinExistence type="predicted"/>
<sequence>MAMKNGGNGSSDTDDRYGEPTSSEALANFRSNVRREVLAGEFDAEPGRRNGSLPGLDGLPTMPPPSVLDVPPPHIPAPSMSDVGRVSELGRVQEMGHLPSVSHLDESVFDPPSWLDNPSMPLADHPLLRGLLLELPNKGPMPSAEWLDRWFEAARSILELLYAQSSR</sequence>
<protein>
    <submittedName>
        <fullName evidence="2">Uncharacterized protein</fullName>
    </submittedName>
</protein>
<comment type="caution">
    <text evidence="2">The sequence shown here is derived from an EMBL/GenBank/DDBJ whole genome shotgun (WGS) entry which is preliminary data.</text>
</comment>
<gene>
    <name evidence="2" type="ORF">GCM10009681_28710</name>
</gene>
<feature type="region of interest" description="Disordered" evidence="1">
    <location>
        <begin position="1"/>
        <end position="82"/>
    </location>
</feature>
<reference evidence="2 3" key="1">
    <citation type="journal article" date="2019" name="Int. J. Syst. Evol. Microbiol.">
        <title>The Global Catalogue of Microorganisms (GCM) 10K type strain sequencing project: providing services to taxonomists for standard genome sequencing and annotation.</title>
        <authorList>
            <consortium name="The Broad Institute Genomics Platform"/>
            <consortium name="The Broad Institute Genome Sequencing Center for Infectious Disease"/>
            <person name="Wu L."/>
            <person name="Ma J."/>
        </authorList>
    </citation>
    <scope>NUCLEOTIDE SEQUENCE [LARGE SCALE GENOMIC DNA]</scope>
    <source>
        <strain evidence="2 3">JCM 13249</strain>
    </source>
</reference>
<dbReference type="Proteomes" id="UP001500655">
    <property type="component" value="Unassembled WGS sequence"/>
</dbReference>
<organism evidence="2 3">
    <name type="scientific">Luedemannella helvata</name>
    <dbReference type="NCBI Taxonomy" id="349315"/>
    <lineage>
        <taxon>Bacteria</taxon>
        <taxon>Bacillati</taxon>
        <taxon>Actinomycetota</taxon>
        <taxon>Actinomycetes</taxon>
        <taxon>Micromonosporales</taxon>
        <taxon>Micromonosporaceae</taxon>
        <taxon>Luedemannella</taxon>
    </lineage>
</organism>
<feature type="compositionally biased region" description="Pro residues" evidence="1">
    <location>
        <begin position="61"/>
        <end position="76"/>
    </location>
</feature>
<evidence type="ECO:0000313" key="2">
    <source>
        <dbReference type="EMBL" id="GAA1755832.1"/>
    </source>
</evidence>
<name>A0ABN2KGZ6_9ACTN</name>
<evidence type="ECO:0000256" key="1">
    <source>
        <dbReference type="SAM" id="MobiDB-lite"/>
    </source>
</evidence>
<dbReference type="RefSeq" id="WP_344081504.1">
    <property type="nucleotide sequence ID" value="NZ_BAAALS010000012.1"/>
</dbReference>
<accession>A0ABN2KGZ6</accession>
<evidence type="ECO:0000313" key="3">
    <source>
        <dbReference type="Proteomes" id="UP001500655"/>
    </source>
</evidence>
<feature type="compositionally biased region" description="Polar residues" evidence="1">
    <location>
        <begin position="20"/>
        <end position="31"/>
    </location>
</feature>
<keyword evidence="3" id="KW-1185">Reference proteome</keyword>
<dbReference type="EMBL" id="BAAALS010000012">
    <property type="protein sequence ID" value="GAA1755832.1"/>
    <property type="molecule type" value="Genomic_DNA"/>
</dbReference>